<comment type="caution">
    <text evidence="1">The sequence shown here is derived from an EMBL/GenBank/DDBJ whole genome shotgun (WGS) entry which is preliminary data.</text>
</comment>
<reference evidence="1" key="1">
    <citation type="journal article" date="2021" name="New Phytol.">
        <title>Evolutionary innovations through gain and loss of genes in the ectomycorrhizal Boletales.</title>
        <authorList>
            <person name="Wu G."/>
            <person name="Miyauchi S."/>
            <person name="Morin E."/>
            <person name="Kuo A."/>
            <person name="Drula E."/>
            <person name="Varga T."/>
            <person name="Kohler A."/>
            <person name="Feng B."/>
            <person name="Cao Y."/>
            <person name="Lipzen A."/>
            <person name="Daum C."/>
            <person name="Hundley H."/>
            <person name="Pangilinan J."/>
            <person name="Johnson J."/>
            <person name="Barry K."/>
            <person name="LaButti K."/>
            <person name="Ng V."/>
            <person name="Ahrendt S."/>
            <person name="Min B."/>
            <person name="Choi I.G."/>
            <person name="Park H."/>
            <person name="Plett J.M."/>
            <person name="Magnuson J."/>
            <person name="Spatafora J.W."/>
            <person name="Nagy L.G."/>
            <person name="Henrissat B."/>
            <person name="Grigoriev I.V."/>
            <person name="Yang Z.L."/>
            <person name="Xu J."/>
            <person name="Martin F.M."/>
        </authorList>
    </citation>
    <scope>NUCLEOTIDE SEQUENCE</scope>
    <source>
        <strain evidence="1">KUC20120723A-06</strain>
    </source>
</reference>
<proteinExistence type="predicted"/>
<dbReference type="EMBL" id="MU266330">
    <property type="protein sequence ID" value="KAH7930625.1"/>
    <property type="molecule type" value="Genomic_DNA"/>
</dbReference>
<organism evidence="1 2">
    <name type="scientific">Leucogyrophana mollusca</name>
    <dbReference type="NCBI Taxonomy" id="85980"/>
    <lineage>
        <taxon>Eukaryota</taxon>
        <taxon>Fungi</taxon>
        <taxon>Dikarya</taxon>
        <taxon>Basidiomycota</taxon>
        <taxon>Agaricomycotina</taxon>
        <taxon>Agaricomycetes</taxon>
        <taxon>Agaricomycetidae</taxon>
        <taxon>Boletales</taxon>
        <taxon>Boletales incertae sedis</taxon>
        <taxon>Leucogyrophana</taxon>
    </lineage>
</organism>
<keyword evidence="2" id="KW-1185">Reference proteome</keyword>
<dbReference type="Proteomes" id="UP000790709">
    <property type="component" value="Unassembled WGS sequence"/>
</dbReference>
<sequence>MGNSPSRSRPSSRGGQFGDFDRDQHLKANGLSGTLGPGDAYQNLAGPSSHRQDIPPPYSPVSPIPPFVPPASGDVRRTNGETIYVRPRPTAGVNVSSFSPSRSPVLDSMSPEAGLSLGTGSTPGSRHTKIFMLPPPSWRDSDYLRMPLRQESRENALETLRKYDTVILMDDSRSMEGPLWEEAKNALSSLAEIAATYDRDGIDVHFLNDQRSGQGLKDSAAVKKLFENVSPRGATPIGQALENLILPYLRKLEKAKKRYDKGDTFALQQIKPVNFIVITDGAPTDEPEEVIVAAAKRLDVHNAPLTQLGIQFVQIGNSKKAAAYLQELDDSLGSTRGVRDIVDTTPYFGTQLTAEMLIKILLGGINRRVDRKGAAAVMD</sequence>
<gene>
    <name evidence="1" type="ORF">BV22DRAFT_1000161</name>
</gene>
<evidence type="ECO:0000313" key="2">
    <source>
        <dbReference type="Proteomes" id="UP000790709"/>
    </source>
</evidence>
<evidence type="ECO:0000313" key="1">
    <source>
        <dbReference type="EMBL" id="KAH7930625.1"/>
    </source>
</evidence>
<name>A0ACB8BXD4_9AGAM</name>
<protein>
    <submittedName>
        <fullName evidence="1">Uncharacterized protein</fullName>
    </submittedName>
</protein>
<accession>A0ACB8BXD4</accession>